<evidence type="ECO:0000256" key="2">
    <source>
        <dbReference type="ARBA" id="ARBA00022448"/>
    </source>
</evidence>
<feature type="domain" description="NADH:ubiquinone oxidoreductase 30kDa subunit" evidence="4">
    <location>
        <begin position="42"/>
        <end position="161"/>
    </location>
</feature>
<dbReference type="InterPro" id="IPR010218">
    <property type="entry name" value="NADH_DH_suC"/>
</dbReference>
<keyword evidence="3" id="KW-0520">NAD</keyword>
<keyword evidence="5" id="KW-0496">Mitochondrion</keyword>
<dbReference type="NCBIfam" id="NF004733">
    <property type="entry name" value="PRK06074.1-5"/>
    <property type="match status" value="1"/>
</dbReference>
<reference evidence="5" key="2">
    <citation type="journal article" date="2006" name="RNA">
        <title>Hybrid E. coli--Mitochondrial ribonuclease P RNAs are catalytically active.</title>
        <authorList>
            <person name="Seif E."/>
            <person name="Cadieux A."/>
            <person name="Lang B.F."/>
        </authorList>
    </citation>
    <scope>NUCLEOTIDE SEQUENCE</scope>
    <source>
        <strain evidence="5">ATCC 50422</strain>
    </source>
</reference>
<evidence type="ECO:0000256" key="3">
    <source>
        <dbReference type="RuleBase" id="RU003456"/>
    </source>
</evidence>
<comment type="similarity">
    <text evidence="1 3">Belongs to the complex I 30 kDa subunit family.</text>
</comment>
<dbReference type="AlphaFoldDB" id="M4Q9U9"/>
<dbReference type="PANTHER" id="PTHR10884:SF14">
    <property type="entry name" value="NADH DEHYDROGENASE [UBIQUINONE] IRON-SULFUR PROTEIN 3, MITOCHONDRIAL"/>
    <property type="match status" value="1"/>
</dbReference>
<dbReference type="InterPro" id="IPR001268">
    <property type="entry name" value="NADH_UbQ_OxRdtase_30kDa_su"/>
</dbReference>
<dbReference type="Pfam" id="PF00329">
    <property type="entry name" value="Complex1_30kDa"/>
    <property type="match status" value="1"/>
</dbReference>
<dbReference type="InterPro" id="IPR037232">
    <property type="entry name" value="NADH_quin_OxRdtase_su_C/D-like"/>
</dbReference>
<dbReference type="PROSITE" id="PS00542">
    <property type="entry name" value="COMPLEX1_30K"/>
    <property type="match status" value="1"/>
</dbReference>
<gene>
    <name evidence="5" type="primary">nad9</name>
</gene>
<organism evidence="5">
    <name type="scientific">Jakoba libera</name>
    <name type="common">Flagellate</name>
    <name type="synonym">Cryptobia libera</name>
    <dbReference type="NCBI Taxonomy" id="143017"/>
    <lineage>
        <taxon>Eukaryota</taxon>
        <taxon>Discoba</taxon>
        <taxon>Jakobida</taxon>
        <taxon>Histionina</taxon>
        <taxon>Jakobidae</taxon>
        <taxon>Jakoba</taxon>
    </lineage>
</organism>
<dbReference type="NCBIfam" id="TIGR01961">
    <property type="entry name" value="NuoC_fam"/>
    <property type="match status" value="1"/>
</dbReference>
<dbReference type="GO" id="GO:0016651">
    <property type="term" value="F:oxidoreductase activity, acting on NAD(P)H"/>
    <property type="evidence" value="ECO:0007669"/>
    <property type="project" value="InterPro"/>
</dbReference>
<dbReference type="EC" id="1.6.5.3" evidence="5"/>
<keyword evidence="3" id="KW-1278">Translocase</keyword>
<geneLocation type="mitochondrion" evidence="5"/>
<dbReference type="SUPFAM" id="SSF143243">
    <property type="entry name" value="Nqo5-like"/>
    <property type="match status" value="1"/>
</dbReference>
<dbReference type="InterPro" id="IPR020396">
    <property type="entry name" value="NADH_UbQ_OxRdtase_CS"/>
</dbReference>
<proteinExistence type="inferred from homology"/>
<evidence type="ECO:0000256" key="1">
    <source>
        <dbReference type="ARBA" id="ARBA00007569"/>
    </source>
</evidence>
<dbReference type="Gene3D" id="3.30.460.80">
    <property type="entry name" value="NADH:ubiquinone oxidoreductase, 30kDa subunit"/>
    <property type="match status" value="1"/>
</dbReference>
<dbReference type="EMBL" id="KC353355">
    <property type="protein sequence ID" value="AGH24187.1"/>
    <property type="molecule type" value="Genomic_DNA"/>
</dbReference>
<dbReference type="PANTHER" id="PTHR10884">
    <property type="entry name" value="NADH DEHYDROGENASE UBIQUINONE IRON-SULFUR PROTEIN 3"/>
    <property type="match status" value="1"/>
</dbReference>
<evidence type="ECO:0000259" key="4">
    <source>
        <dbReference type="Pfam" id="PF00329"/>
    </source>
</evidence>
<accession>M4Q9U9</accession>
<keyword evidence="2 3" id="KW-0813">Transport</keyword>
<dbReference type="GO" id="GO:0008137">
    <property type="term" value="F:NADH dehydrogenase (ubiquinone) activity"/>
    <property type="evidence" value="ECO:0007669"/>
    <property type="project" value="InterPro"/>
</dbReference>
<evidence type="ECO:0000313" key="5">
    <source>
        <dbReference type="EMBL" id="AGH24187.1"/>
    </source>
</evidence>
<dbReference type="HAMAP" id="MF_01357">
    <property type="entry name" value="NDH1_NuoC"/>
    <property type="match status" value="1"/>
</dbReference>
<reference evidence="5" key="1">
    <citation type="journal article" date="2004" name="RNA">
        <title>Mitochondrial 3' tRNA editing in the jakobid Seculamonas ecuadoriensis: a novel mechanism and implications for tRNA processing.</title>
        <authorList>
            <person name="Leigh J."/>
            <person name="Lang B.F."/>
        </authorList>
    </citation>
    <scope>NUCLEOTIDE SEQUENCE</scope>
    <source>
        <strain evidence="5">ATCC 50422</strain>
    </source>
</reference>
<keyword evidence="5" id="KW-0560">Oxidoreductase</keyword>
<sequence>MNLLSNHKLTELHILKEEFLLMFPAYVYSAEVTTTGELVLGVYRKKIISLLEVLRDHMDFQFDILSDMTAIDYPQETKRFVVVYNLLSSRFATRIRLLVQTTETSPVASATHLFPAADWFEREIWDMFGIYFSNHPDLRRILTDYGFEGHPLRKDFPLSGFVEVRYDEEEKRVITEPLELTQEFRSFDFLSPWQPWYDGQTKQVQVQIQVQEEAQAPDLLDKNQLTLLQERFLKLIS</sequence>
<reference evidence="5" key="3">
    <citation type="journal article" date="2013" name="Genome Biol. Evol.">
        <title>Strikingly bacteria-like and gene-rich mitochondrial genomes throughout jakobid protists.</title>
        <authorList>
            <person name="Burger G."/>
            <person name="Gray M.W."/>
            <person name="Forget L."/>
            <person name="Lang B.F."/>
        </authorList>
    </citation>
    <scope>NUCLEOTIDE SEQUENCE</scope>
    <source>
        <strain evidence="5">ATCC 50422</strain>
    </source>
</reference>
<protein>
    <submittedName>
        <fullName evidence="5">NADH dehydrogenase subunit 9</fullName>
        <ecNumber evidence="5">1.6.5.3</ecNumber>
    </submittedName>
</protein>
<name>M4Q9U9_JAKLI</name>